<dbReference type="AlphaFoldDB" id="G0WCV8"/>
<dbReference type="RefSeq" id="XP_003670862.1">
    <property type="nucleotide sequence ID" value="XM_003670814.1"/>
</dbReference>
<dbReference type="GeneID" id="11496957"/>
<dbReference type="eggNOG" id="ENOG502S5CR">
    <property type="taxonomic scope" value="Eukaryota"/>
</dbReference>
<proteinExistence type="predicted"/>
<protein>
    <recommendedName>
        <fullName evidence="4">RRM domain-containing protein</fullName>
    </recommendedName>
</protein>
<dbReference type="EMBL" id="HE580272">
    <property type="protein sequence ID" value="CCD25619.1"/>
    <property type="molecule type" value="Genomic_DNA"/>
</dbReference>
<organism evidence="2 3">
    <name type="scientific">Naumovozyma dairenensis (strain ATCC 10597 / BCRC 20456 / CBS 421 / NBRC 0211 / NRRL Y-12639)</name>
    <name type="common">Saccharomyces dairenensis</name>
    <dbReference type="NCBI Taxonomy" id="1071378"/>
    <lineage>
        <taxon>Eukaryota</taxon>
        <taxon>Fungi</taxon>
        <taxon>Dikarya</taxon>
        <taxon>Ascomycota</taxon>
        <taxon>Saccharomycotina</taxon>
        <taxon>Saccharomycetes</taxon>
        <taxon>Saccharomycetales</taxon>
        <taxon>Saccharomycetaceae</taxon>
        <taxon>Naumovozyma</taxon>
    </lineage>
</organism>
<feature type="region of interest" description="Disordered" evidence="1">
    <location>
        <begin position="112"/>
        <end position="163"/>
    </location>
</feature>
<dbReference type="Proteomes" id="UP000000689">
    <property type="component" value="Chromosome 6"/>
</dbReference>
<name>G0WCV8_NAUDC</name>
<dbReference type="KEGG" id="ndi:NDAI_0F03010"/>
<evidence type="ECO:0008006" key="4">
    <source>
        <dbReference type="Google" id="ProtNLM"/>
    </source>
</evidence>
<gene>
    <name evidence="2" type="primary">NDAI0F03010</name>
    <name evidence="2" type="ordered locus">NDAI_0F03010</name>
</gene>
<reference evidence="2 3" key="1">
    <citation type="journal article" date="2011" name="Proc. Natl. Acad. Sci. U.S.A.">
        <title>Evolutionary erosion of yeast sex chromosomes by mating-type switching accidents.</title>
        <authorList>
            <person name="Gordon J.L."/>
            <person name="Armisen D."/>
            <person name="Proux-Wera E."/>
            <person name="Oheigeartaigh S.S."/>
            <person name="Byrne K.P."/>
            <person name="Wolfe K.H."/>
        </authorList>
    </citation>
    <scope>NUCLEOTIDE SEQUENCE [LARGE SCALE GENOMIC DNA]</scope>
    <source>
        <strain evidence="3">ATCC 10597 / BCRC 20456 / CBS 421 / NBRC 0211 / NRRL Y-12639</strain>
    </source>
</reference>
<keyword evidence="3" id="KW-1185">Reference proteome</keyword>
<evidence type="ECO:0000313" key="2">
    <source>
        <dbReference type="EMBL" id="CCD25619.1"/>
    </source>
</evidence>
<dbReference type="HOGENOM" id="CLU_990756_0_0_1"/>
<feature type="compositionally biased region" description="Basic and acidic residues" evidence="1">
    <location>
        <begin position="112"/>
        <end position="146"/>
    </location>
</feature>
<sequence>MYLFLHLRCLLQQIIIIVTEKIIFPLSMWRYFPKVKKEQLEIDLQEVGNRRNQRYWKRNRNNSNNRKSMKFNDENENANDDDDDDAASSNIGLVVRNGKLVLASPTSLSKRKQELRSKYLNERKNDAYSYSRKQDSLYHKRQDRLPNKNSKGNMISKRDTSNHGNRKMIFKQTLTSRINENQLVLSTDVPADSDKILVFHNLTLGVDQESLKKILQTLVETEVAKIRVRDLPNGSSIANIWLANNTLIELERVRDHFHKATVDGREISVLIAADPSNTLAY</sequence>
<feature type="compositionally biased region" description="Acidic residues" evidence="1">
    <location>
        <begin position="74"/>
        <end position="85"/>
    </location>
</feature>
<evidence type="ECO:0000313" key="3">
    <source>
        <dbReference type="Proteomes" id="UP000000689"/>
    </source>
</evidence>
<evidence type="ECO:0000256" key="1">
    <source>
        <dbReference type="SAM" id="MobiDB-lite"/>
    </source>
</evidence>
<accession>G0WCV8</accession>
<feature type="region of interest" description="Disordered" evidence="1">
    <location>
        <begin position="54"/>
        <end position="85"/>
    </location>
</feature>